<comment type="caution">
    <text evidence="1">The sequence shown here is derived from an EMBL/GenBank/DDBJ whole genome shotgun (WGS) entry which is preliminary data.</text>
</comment>
<dbReference type="Proteomes" id="UP001054945">
    <property type="component" value="Unassembled WGS sequence"/>
</dbReference>
<organism evidence="1 2">
    <name type="scientific">Caerostris extrusa</name>
    <name type="common">Bark spider</name>
    <name type="synonym">Caerostris bankana</name>
    <dbReference type="NCBI Taxonomy" id="172846"/>
    <lineage>
        <taxon>Eukaryota</taxon>
        <taxon>Metazoa</taxon>
        <taxon>Ecdysozoa</taxon>
        <taxon>Arthropoda</taxon>
        <taxon>Chelicerata</taxon>
        <taxon>Arachnida</taxon>
        <taxon>Araneae</taxon>
        <taxon>Araneomorphae</taxon>
        <taxon>Entelegynae</taxon>
        <taxon>Araneoidea</taxon>
        <taxon>Araneidae</taxon>
        <taxon>Caerostris</taxon>
    </lineage>
</organism>
<keyword evidence="2" id="KW-1185">Reference proteome</keyword>
<dbReference type="EMBL" id="BPLR01004880">
    <property type="protein sequence ID" value="GIX98256.1"/>
    <property type="molecule type" value="Genomic_DNA"/>
</dbReference>
<name>A0AAV4PQ17_CAEEX</name>
<protein>
    <submittedName>
        <fullName evidence="1">Uncharacterized protein</fullName>
    </submittedName>
</protein>
<dbReference type="AlphaFoldDB" id="A0AAV4PQ17"/>
<proteinExistence type="predicted"/>
<reference evidence="1 2" key="1">
    <citation type="submission" date="2021-06" db="EMBL/GenBank/DDBJ databases">
        <title>Caerostris extrusa draft genome.</title>
        <authorList>
            <person name="Kono N."/>
            <person name="Arakawa K."/>
        </authorList>
    </citation>
    <scope>NUCLEOTIDE SEQUENCE [LARGE SCALE GENOMIC DNA]</scope>
</reference>
<evidence type="ECO:0000313" key="1">
    <source>
        <dbReference type="EMBL" id="GIX98256.1"/>
    </source>
</evidence>
<evidence type="ECO:0000313" key="2">
    <source>
        <dbReference type="Proteomes" id="UP001054945"/>
    </source>
</evidence>
<gene>
    <name evidence="1" type="ORF">CEXT_306641</name>
</gene>
<accession>A0AAV4PQ17</accession>
<sequence length="115" mass="12952">MPGRKVPLDRLLVLNRMRQTIDWRGCDSERGVQETQSSIDSARQSFLQEMDRFHLIAQLSAWGTGGGDFLVKKSSVSIHHMALRVYMTIPTAAFVALKEPMNRKHLQDIGAPESS</sequence>